<keyword evidence="7" id="KW-0269">Exonuclease</keyword>
<dbReference type="GO" id="GO:0006303">
    <property type="term" value="P:double-strand break repair via nonhomologous end joining"/>
    <property type="evidence" value="ECO:0007669"/>
    <property type="project" value="TreeGrafter"/>
</dbReference>
<dbReference type="Pfam" id="PF12706">
    <property type="entry name" value="Lactamase_B_2"/>
    <property type="match status" value="1"/>
</dbReference>
<dbReference type="GO" id="GO:0005634">
    <property type="term" value="C:nucleus"/>
    <property type="evidence" value="ECO:0007669"/>
    <property type="project" value="UniProtKB-SubCell"/>
</dbReference>
<evidence type="ECO:0000256" key="5">
    <source>
        <dbReference type="ARBA" id="ARBA00022763"/>
    </source>
</evidence>
<comment type="subcellular location">
    <subcellularLocation>
        <location evidence="1">Nucleus</location>
    </subcellularLocation>
</comment>
<evidence type="ECO:0000256" key="9">
    <source>
        <dbReference type="ARBA" id="ARBA00023204"/>
    </source>
</evidence>
<evidence type="ECO:0000256" key="12">
    <source>
        <dbReference type="ARBA" id="ARBA00042677"/>
    </source>
</evidence>
<dbReference type="InterPro" id="IPR001279">
    <property type="entry name" value="Metallo-B-lactamas"/>
</dbReference>
<proteinExistence type="inferred from homology"/>
<dbReference type="GO" id="GO:0031123">
    <property type="term" value="P:RNA 3'-end processing"/>
    <property type="evidence" value="ECO:0007669"/>
    <property type="project" value="UniProtKB-ARBA"/>
</dbReference>
<protein>
    <recommendedName>
        <fullName evidence="11">Protein artemis</fullName>
    </recommendedName>
    <alternativeName>
        <fullName evidence="12">DNA cross-link repair 1C protein</fullName>
    </alternativeName>
</protein>
<dbReference type="Proteomes" id="UP000494165">
    <property type="component" value="Unassembled WGS sequence"/>
</dbReference>
<sequence>MGFNFNGCIQEIPGISVDCFDNDKFHECSTFFLTHCHSDHMKNLFMGFKSFLRTSNSSLKLYCTVDSETILRNMAPFALGDDGTAVLDQTVTKMVFDREYDLDIDGFQVKATAIRANHCAGSCMFLFKTECSTVLFTGDFRYYPKQLRFISALHDEDNNKIQLDNIYLDTTFLRESTKSFPTRRQVLLRIIEEIEDFREGNPKSNVHIKRPANLGSELIIKVLAKEFGCKIHVEDYVYDLYEGIHHVHRHLTTDPYETFIHMCKLGAPGTEKRACQQSHALKIHPTALWFAYQNSPKWVQSDDKGRVKIAHSMHASGKELKGFINYFRPGEAVALACSDDGSIEDVQEELDKLVLRSSR</sequence>
<name>A0A8S1DRB2_9INSE</name>
<evidence type="ECO:0000256" key="3">
    <source>
        <dbReference type="ARBA" id="ARBA00022722"/>
    </source>
</evidence>
<dbReference type="PANTHER" id="PTHR23240">
    <property type="entry name" value="DNA CROSS-LINK REPAIR PROTEIN PSO2/SNM1-RELATED"/>
    <property type="match status" value="1"/>
</dbReference>
<organism evidence="15 16">
    <name type="scientific">Cloeon dipterum</name>
    <dbReference type="NCBI Taxonomy" id="197152"/>
    <lineage>
        <taxon>Eukaryota</taxon>
        <taxon>Metazoa</taxon>
        <taxon>Ecdysozoa</taxon>
        <taxon>Arthropoda</taxon>
        <taxon>Hexapoda</taxon>
        <taxon>Insecta</taxon>
        <taxon>Pterygota</taxon>
        <taxon>Palaeoptera</taxon>
        <taxon>Ephemeroptera</taxon>
        <taxon>Pisciforma</taxon>
        <taxon>Baetidae</taxon>
        <taxon>Cloeon</taxon>
    </lineage>
</organism>
<reference evidence="15 16" key="1">
    <citation type="submission" date="2020-04" db="EMBL/GenBank/DDBJ databases">
        <authorList>
            <person name="Alioto T."/>
            <person name="Alioto T."/>
            <person name="Gomez Garrido J."/>
        </authorList>
    </citation>
    <scope>NUCLEOTIDE SEQUENCE [LARGE SCALE GENOMIC DNA]</scope>
</reference>
<evidence type="ECO:0000256" key="2">
    <source>
        <dbReference type="ARBA" id="ARBA00010304"/>
    </source>
</evidence>
<keyword evidence="16" id="KW-1185">Reference proteome</keyword>
<feature type="domain" description="Metallo-beta-lactamase" evidence="14">
    <location>
        <begin position="31"/>
        <end position="148"/>
    </location>
</feature>
<dbReference type="OrthoDB" id="262529at2759"/>
<evidence type="ECO:0000256" key="6">
    <source>
        <dbReference type="ARBA" id="ARBA00022801"/>
    </source>
</evidence>
<dbReference type="GO" id="GO:0000723">
    <property type="term" value="P:telomere maintenance"/>
    <property type="evidence" value="ECO:0007669"/>
    <property type="project" value="TreeGrafter"/>
</dbReference>
<evidence type="ECO:0000259" key="13">
    <source>
        <dbReference type="Pfam" id="PF07522"/>
    </source>
</evidence>
<dbReference type="GO" id="GO:0035312">
    <property type="term" value="F:5'-3' DNA exonuclease activity"/>
    <property type="evidence" value="ECO:0007669"/>
    <property type="project" value="TreeGrafter"/>
</dbReference>
<evidence type="ECO:0000313" key="16">
    <source>
        <dbReference type="Proteomes" id="UP000494165"/>
    </source>
</evidence>
<gene>
    <name evidence="15" type="ORF">CLODIP_2_CD10848</name>
</gene>
<comment type="caution">
    <text evidence="15">The sequence shown here is derived from an EMBL/GenBank/DDBJ whole genome shotgun (WGS) entry which is preliminary data.</text>
</comment>
<evidence type="ECO:0000313" key="15">
    <source>
        <dbReference type="EMBL" id="CAB3383387.1"/>
    </source>
</evidence>
<keyword evidence="10" id="KW-0539">Nucleus</keyword>
<dbReference type="GO" id="GO:0006310">
    <property type="term" value="P:DNA recombination"/>
    <property type="evidence" value="ECO:0007669"/>
    <property type="project" value="UniProtKB-KW"/>
</dbReference>
<dbReference type="AlphaFoldDB" id="A0A8S1DRB2"/>
<dbReference type="EMBL" id="CADEPI010000307">
    <property type="protein sequence ID" value="CAB3383387.1"/>
    <property type="molecule type" value="Genomic_DNA"/>
</dbReference>
<keyword evidence="3" id="KW-0540">Nuclease</keyword>
<evidence type="ECO:0000256" key="11">
    <source>
        <dbReference type="ARBA" id="ARBA00039759"/>
    </source>
</evidence>
<dbReference type="InterPro" id="IPR036866">
    <property type="entry name" value="RibonucZ/Hydroxyglut_hydro"/>
</dbReference>
<comment type="similarity">
    <text evidence="2">Belongs to the DNA repair metallo-beta-lactamase (DRMBL) family.</text>
</comment>
<evidence type="ECO:0000256" key="10">
    <source>
        <dbReference type="ARBA" id="ARBA00023242"/>
    </source>
</evidence>
<evidence type="ECO:0000256" key="1">
    <source>
        <dbReference type="ARBA" id="ARBA00004123"/>
    </source>
</evidence>
<dbReference type="Pfam" id="PF07522">
    <property type="entry name" value="DRMBL"/>
    <property type="match status" value="1"/>
</dbReference>
<evidence type="ECO:0000256" key="8">
    <source>
        <dbReference type="ARBA" id="ARBA00023172"/>
    </source>
</evidence>
<dbReference type="GO" id="GO:0003684">
    <property type="term" value="F:damaged DNA binding"/>
    <property type="evidence" value="ECO:0007669"/>
    <property type="project" value="TreeGrafter"/>
</dbReference>
<keyword evidence="5" id="KW-0227">DNA damage</keyword>
<keyword evidence="9" id="KW-0234">DNA repair</keyword>
<evidence type="ECO:0000259" key="14">
    <source>
        <dbReference type="Pfam" id="PF12706"/>
    </source>
</evidence>
<dbReference type="SUPFAM" id="SSF56281">
    <property type="entry name" value="Metallo-hydrolase/oxidoreductase"/>
    <property type="match status" value="1"/>
</dbReference>
<dbReference type="Gene3D" id="3.40.50.12650">
    <property type="match status" value="1"/>
</dbReference>
<dbReference type="PANTHER" id="PTHR23240:SF8">
    <property type="entry name" value="PROTEIN ARTEMIS"/>
    <property type="match status" value="1"/>
</dbReference>
<dbReference type="Gene3D" id="3.60.15.10">
    <property type="entry name" value="Ribonuclease Z/Hydroxyacylglutathione hydrolase-like"/>
    <property type="match status" value="1"/>
</dbReference>
<accession>A0A8S1DRB2</accession>
<keyword evidence="6" id="KW-0378">Hydrolase</keyword>
<evidence type="ECO:0000256" key="4">
    <source>
        <dbReference type="ARBA" id="ARBA00022759"/>
    </source>
</evidence>
<feature type="domain" description="DNA repair metallo-beta-lactamase" evidence="13">
    <location>
        <begin position="246"/>
        <end position="333"/>
    </location>
</feature>
<dbReference type="InterPro" id="IPR011084">
    <property type="entry name" value="DRMBL"/>
</dbReference>
<keyword evidence="4" id="KW-0255">Endonuclease</keyword>
<keyword evidence="8" id="KW-0233">DNA recombination</keyword>
<dbReference type="GO" id="GO:0004519">
    <property type="term" value="F:endonuclease activity"/>
    <property type="evidence" value="ECO:0007669"/>
    <property type="project" value="UniProtKB-KW"/>
</dbReference>
<dbReference type="GO" id="GO:0036297">
    <property type="term" value="P:interstrand cross-link repair"/>
    <property type="evidence" value="ECO:0007669"/>
    <property type="project" value="TreeGrafter"/>
</dbReference>
<evidence type="ECO:0000256" key="7">
    <source>
        <dbReference type="ARBA" id="ARBA00022839"/>
    </source>
</evidence>